<proteinExistence type="predicted"/>
<accession>A0A239K0G9</accession>
<evidence type="ECO:0000313" key="2">
    <source>
        <dbReference type="EMBL" id="SNT11531.1"/>
    </source>
</evidence>
<reference evidence="2 3" key="1">
    <citation type="submission" date="2017-06" db="EMBL/GenBank/DDBJ databases">
        <authorList>
            <person name="Kim H.J."/>
            <person name="Triplett B.A."/>
        </authorList>
    </citation>
    <scope>NUCLEOTIDE SEQUENCE [LARGE SCALE GENOMIC DNA]</scope>
    <source>
        <strain evidence="2 3">CGMCC 4.2132</strain>
    </source>
</reference>
<gene>
    <name evidence="2" type="ORF">SAMN05216276_102527</name>
</gene>
<keyword evidence="1" id="KW-0472">Membrane</keyword>
<dbReference type="Proteomes" id="UP000198282">
    <property type="component" value="Unassembled WGS sequence"/>
</dbReference>
<protein>
    <submittedName>
        <fullName evidence="2">Uncharacterized protein</fullName>
    </submittedName>
</protein>
<keyword evidence="1" id="KW-0812">Transmembrane</keyword>
<keyword evidence="1" id="KW-1133">Transmembrane helix</keyword>
<sequence length="132" mass="14090">MEALAGWAHRAHGRARRRHMPCSKTAGKGCDRWTLALRGRRVPRWLPLTPALIGAATLAPYGVVGTVHAALGTVGVVTISRGDFPTPGDALLVTWFGLGAFAAYGIALSAVAWSYLRRTQPVCANTRAEVRS</sequence>
<organism evidence="2 3">
    <name type="scientific">Streptosporangium subroseum</name>
    <dbReference type="NCBI Taxonomy" id="106412"/>
    <lineage>
        <taxon>Bacteria</taxon>
        <taxon>Bacillati</taxon>
        <taxon>Actinomycetota</taxon>
        <taxon>Actinomycetes</taxon>
        <taxon>Streptosporangiales</taxon>
        <taxon>Streptosporangiaceae</taxon>
        <taxon>Streptosporangium</taxon>
    </lineage>
</organism>
<dbReference type="AlphaFoldDB" id="A0A239K0G9"/>
<feature type="transmembrane region" description="Helical" evidence="1">
    <location>
        <begin position="91"/>
        <end position="116"/>
    </location>
</feature>
<dbReference type="EMBL" id="FZOD01000025">
    <property type="protein sequence ID" value="SNT11531.1"/>
    <property type="molecule type" value="Genomic_DNA"/>
</dbReference>
<name>A0A239K0G9_9ACTN</name>
<feature type="transmembrane region" description="Helical" evidence="1">
    <location>
        <begin position="45"/>
        <end position="71"/>
    </location>
</feature>
<keyword evidence="3" id="KW-1185">Reference proteome</keyword>
<evidence type="ECO:0000313" key="3">
    <source>
        <dbReference type="Proteomes" id="UP000198282"/>
    </source>
</evidence>
<evidence type="ECO:0000256" key="1">
    <source>
        <dbReference type="SAM" id="Phobius"/>
    </source>
</evidence>